<evidence type="ECO:0000256" key="1">
    <source>
        <dbReference type="SAM" id="MobiDB-lite"/>
    </source>
</evidence>
<comment type="caution">
    <text evidence="4">The sequence shown here is derived from an EMBL/GenBank/DDBJ whole genome shotgun (WGS) entry which is preliminary data.</text>
</comment>
<evidence type="ECO:0000313" key="4">
    <source>
        <dbReference type="EMBL" id="MRH43040.1"/>
    </source>
</evidence>
<dbReference type="Proteomes" id="UP000799092">
    <property type="component" value="Unassembled WGS sequence"/>
</dbReference>
<gene>
    <name evidence="4" type="ORF">GH741_10120</name>
</gene>
<protein>
    <submittedName>
        <fullName evidence="4">DUF1510 family protein</fullName>
    </submittedName>
</protein>
<reference evidence="4" key="1">
    <citation type="submission" date="2019-11" db="EMBL/GenBank/DDBJ databases">
        <authorList>
            <person name="Li J."/>
        </authorList>
    </citation>
    <scope>NUCLEOTIDE SEQUENCE</scope>
    <source>
        <strain evidence="4">B6B</strain>
    </source>
</reference>
<dbReference type="AlphaFoldDB" id="A0A6A8DCP8"/>
<evidence type="ECO:0000259" key="3">
    <source>
        <dbReference type="Pfam" id="PF07423"/>
    </source>
</evidence>
<accession>A0A6A8DCP8</accession>
<keyword evidence="2" id="KW-0812">Transmembrane</keyword>
<evidence type="ECO:0000256" key="2">
    <source>
        <dbReference type="SAM" id="Phobius"/>
    </source>
</evidence>
<dbReference type="OrthoDB" id="2168558at2"/>
<feature type="region of interest" description="Disordered" evidence="1">
    <location>
        <begin position="60"/>
        <end position="129"/>
    </location>
</feature>
<name>A0A6A8DCP8_9BACI</name>
<feature type="transmembrane region" description="Helical" evidence="2">
    <location>
        <begin position="22"/>
        <end position="44"/>
    </location>
</feature>
<evidence type="ECO:0000313" key="5">
    <source>
        <dbReference type="Proteomes" id="UP000799092"/>
    </source>
</evidence>
<dbReference type="Pfam" id="PF07423">
    <property type="entry name" value="DUF1510"/>
    <property type="match status" value="1"/>
</dbReference>
<dbReference type="InterPro" id="IPR009988">
    <property type="entry name" value="DUF1510"/>
</dbReference>
<keyword evidence="2" id="KW-1133">Transmembrane helix</keyword>
<proteinExistence type="predicted"/>
<keyword evidence="2" id="KW-0472">Membrane</keyword>
<feature type="compositionally biased region" description="Acidic residues" evidence="1">
    <location>
        <begin position="71"/>
        <end position="111"/>
    </location>
</feature>
<organism evidence="4 5">
    <name type="scientific">Aquibacillus halophilus</name>
    <dbReference type="NCBI Taxonomy" id="930132"/>
    <lineage>
        <taxon>Bacteria</taxon>
        <taxon>Bacillati</taxon>
        <taxon>Bacillota</taxon>
        <taxon>Bacilli</taxon>
        <taxon>Bacillales</taxon>
        <taxon>Bacillaceae</taxon>
        <taxon>Aquibacillus</taxon>
    </lineage>
</organism>
<keyword evidence="5" id="KW-1185">Reference proteome</keyword>
<feature type="compositionally biased region" description="Polar residues" evidence="1">
    <location>
        <begin position="114"/>
        <end position="123"/>
    </location>
</feature>
<dbReference type="EMBL" id="WJNG01000007">
    <property type="protein sequence ID" value="MRH43040.1"/>
    <property type="molecule type" value="Genomic_DNA"/>
</dbReference>
<dbReference type="RefSeq" id="WP_153736677.1">
    <property type="nucleotide sequence ID" value="NZ_WJNG01000007.1"/>
</dbReference>
<feature type="domain" description="DUF1510" evidence="3">
    <location>
        <begin position="134"/>
        <end position="224"/>
    </location>
</feature>
<sequence>MSNDFDNSRVDRFEKRRNNTKAISWLVITGSVLVVVLLGIFIFGGNDNDENQASIADEVENNTENAGEIENTTEENDTTNEAENDDVDIAAPEEESSSETDDESSNQDEETSTQPDQIETETVPSDDENVIQAYTGNWSPIGTIQEEPHFITFEKDSQDWKEMMEAVRLAVGLNEGDMIQWWVSGAGAQSVIATVTNNAQTENYRAYVSWVTNEGWQVTKVEVLKENDKNGSSDNDEEV</sequence>